<evidence type="ECO:0000313" key="3">
    <source>
        <dbReference type="EnsemblMetazoa" id="CapteP228779"/>
    </source>
</evidence>
<dbReference type="AlphaFoldDB" id="R7VIY8"/>
<reference evidence="3" key="3">
    <citation type="submission" date="2015-06" db="UniProtKB">
        <authorList>
            <consortium name="EnsemblMetazoa"/>
        </authorList>
    </citation>
    <scope>IDENTIFICATION</scope>
</reference>
<reference evidence="4" key="1">
    <citation type="submission" date="2012-12" db="EMBL/GenBank/DDBJ databases">
        <authorList>
            <person name="Hellsten U."/>
            <person name="Grimwood J."/>
            <person name="Chapman J.A."/>
            <person name="Shapiro H."/>
            <person name="Aerts A."/>
            <person name="Otillar R.P."/>
            <person name="Terry A.Y."/>
            <person name="Boore J.L."/>
            <person name="Simakov O."/>
            <person name="Marletaz F."/>
            <person name="Cho S.-J."/>
            <person name="Edsinger-Gonzales E."/>
            <person name="Havlak P."/>
            <person name="Kuo D.-H."/>
            <person name="Larsson T."/>
            <person name="Lv J."/>
            <person name="Arendt D."/>
            <person name="Savage R."/>
            <person name="Osoegawa K."/>
            <person name="de Jong P."/>
            <person name="Lindberg D.R."/>
            <person name="Seaver E.C."/>
            <person name="Weisblat D.A."/>
            <person name="Putnam N.H."/>
            <person name="Grigoriev I.V."/>
            <person name="Rokhsar D.S."/>
        </authorList>
    </citation>
    <scope>NUCLEOTIDE SEQUENCE</scope>
    <source>
        <strain evidence="4">I ESC-2004</strain>
    </source>
</reference>
<sequence length="209" mass="24959">MVKATGLHPGSVSALPRIPHQQASMSISNFTSTVYDTYPGRLPATAVIPKKVNPLQPTPPKRRTVALETIDPHWQNEQRTMRMKQREHHRYHDAWSKYYYGSQPEQEQYRAYTRSVLKQQMRDLWSRKRQDRTDRSKESQAALLHDRQDRMQDMNNAMQKVVYLKTFRDENKKLMENSWQNIRDTKTSSDRFDREQMLYNPINWSHSLH</sequence>
<dbReference type="HOGENOM" id="CLU_112612_0_0_1"/>
<dbReference type="OrthoDB" id="9992297at2759"/>
<evidence type="ECO:0000313" key="2">
    <source>
        <dbReference type="EMBL" id="ELU18599.1"/>
    </source>
</evidence>
<evidence type="ECO:0000313" key="4">
    <source>
        <dbReference type="Proteomes" id="UP000014760"/>
    </source>
</evidence>
<dbReference type="EMBL" id="AMQN01016193">
    <property type="status" value="NOT_ANNOTATED_CDS"/>
    <property type="molecule type" value="Genomic_DNA"/>
</dbReference>
<gene>
    <name evidence="2" type="ORF">CAPTEDRAFT_228779</name>
</gene>
<evidence type="ECO:0000256" key="1">
    <source>
        <dbReference type="SAM" id="MobiDB-lite"/>
    </source>
</evidence>
<dbReference type="OMA" id="PDVHQHN"/>
<dbReference type="EnsemblMetazoa" id="CapteT228779">
    <property type="protein sequence ID" value="CapteP228779"/>
    <property type="gene ID" value="CapteG228779"/>
</dbReference>
<keyword evidence="4" id="KW-1185">Reference proteome</keyword>
<accession>R7VIY8</accession>
<dbReference type="EMBL" id="KB291815">
    <property type="protein sequence ID" value="ELU18599.1"/>
    <property type="molecule type" value="Genomic_DNA"/>
</dbReference>
<name>R7VIY8_CAPTE</name>
<protein>
    <submittedName>
        <fullName evidence="2 3">Uncharacterized protein</fullName>
    </submittedName>
</protein>
<dbReference type="Proteomes" id="UP000014760">
    <property type="component" value="Unassembled WGS sequence"/>
</dbReference>
<dbReference type="EMBL" id="AMQN01016192">
    <property type="status" value="NOT_ANNOTATED_CDS"/>
    <property type="molecule type" value="Genomic_DNA"/>
</dbReference>
<proteinExistence type="predicted"/>
<organism evidence="2">
    <name type="scientific">Capitella teleta</name>
    <name type="common">Polychaete worm</name>
    <dbReference type="NCBI Taxonomy" id="283909"/>
    <lineage>
        <taxon>Eukaryota</taxon>
        <taxon>Metazoa</taxon>
        <taxon>Spiralia</taxon>
        <taxon>Lophotrochozoa</taxon>
        <taxon>Annelida</taxon>
        <taxon>Polychaeta</taxon>
        <taxon>Sedentaria</taxon>
        <taxon>Scolecida</taxon>
        <taxon>Capitellidae</taxon>
        <taxon>Capitella</taxon>
    </lineage>
</organism>
<feature type="region of interest" description="Disordered" evidence="1">
    <location>
        <begin position="125"/>
        <end position="148"/>
    </location>
</feature>
<reference evidence="2 4" key="2">
    <citation type="journal article" date="2013" name="Nature">
        <title>Insights into bilaterian evolution from three spiralian genomes.</title>
        <authorList>
            <person name="Simakov O."/>
            <person name="Marletaz F."/>
            <person name="Cho S.J."/>
            <person name="Edsinger-Gonzales E."/>
            <person name="Havlak P."/>
            <person name="Hellsten U."/>
            <person name="Kuo D.H."/>
            <person name="Larsson T."/>
            <person name="Lv J."/>
            <person name="Arendt D."/>
            <person name="Savage R."/>
            <person name="Osoegawa K."/>
            <person name="de Jong P."/>
            <person name="Grimwood J."/>
            <person name="Chapman J.A."/>
            <person name="Shapiro H."/>
            <person name="Aerts A."/>
            <person name="Otillar R.P."/>
            <person name="Terry A.Y."/>
            <person name="Boore J.L."/>
            <person name="Grigoriev I.V."/>
            <person name="Lindberg D.R."/>
            <person name="Seaver E.C."/>
            <person name="Weisblat D.A."/>
            <person name="Putnam N.H."/>
            <person name="Rokhsar D.S."/>
        </authorList>
    </citation>
    <scope>NUCLEOTIDE SEQUENCE</scope>
    <source>
        <strain evidence="2 4">I ESC-2004</strain>
    </source>
</reference>